<sequence length="41" mass="4625">MYELWRVDFSALHMAVSLGTGGVNSPIGLFHNDKILKGFFR</sequence>
<organism evidence="1 2">
    <name type="scientific">Pseudoalteromonas luteoviolacea (strain 2ta16)</name>
    <dbReference type="NCBI Taxonomy" id="1353533"/>
    <lineage>
        <taxon>Bacteria</taxon>
        <taxon>Pseudomonadati</taxon>
        <taxon>Pseudomonadota</taxon>
        <taxon>Gammaproteobacteria</taxon>
        <taxon>Alteromonadales</taxon>
        <taxon>Pseudoalteromonadaceae</taxon>
        <taxon>Pseudoalteromonas</taxon>
    </lineage>
</organism>
<dbReference type="Proteomes" id="UP000017820">
    <property type="component" value="Unassembled WGS sequence"/>
</dbReference>
<evidence type="ECO:0000313" key="1">
    <source>
        <dbReference type="EMBL" id="ESP90721.1"/>
    </source>
</evidence>
<dbReference type="EMBL" id="AUSV01000134">
    <property type="protein sequence ID" value="ESP90721.1"/>
    <property type="molecule type" value="Genomic_DNA"/>
</dbReference>
<reference evidence="1 2" key="1">
    <citation type="submission" date="2013-07" db="EMBL/GenBank/DDBJ databases">
        <title>Draft genome sequence of Pseudoalteromonas luteoviolacea 2ta16.</title>
        <authorList>
            <person name="Allen E.E."/>
            <person name="Azam F."/>
            <person name="Podell S."/>
        </authorList>
    </citation>
    <scope>NUCLEOTIDE SEQUENCE [LARGE SCALE GENOMIC DNA]</scope>
    <source>
        <strain evidence="1 2">2ta16</strain>
    </source>
</reference>
<comment type="caution">
    <text evidence="1">The sequence shown here is derived from an EMBL/GenBank/DDBJ whole genome shotgun (WGS) entry which is preliminary data.</text>
</comment>
<proteinExistence type="predicted"/>
<gene>
    <name evidence="1" type="ORF">PL2TA16_01825</name>
</gene>
<accession>V4GZV6</accession>
<name>V4GZV6_PSEL2</name>
<protein>
    <submittedName>
        <fullName evidence="1">Uncharacterized protein</fullName>
    </submittedName>
</protein>
<evidence type="ECO:0000313" key="2">
    <source>
        <dbReference type="Proteomes" id="UP000017820"/>
    </source>
</evidence>
<dbReference type="AlphaFoldDB" id="V4GZV6"/>